<evidence type="ECO:0000313" key="9">
    <source>
        <dbReference type="EMBL" id="SCZ79169.1"/>
    </source>
</evidence>
<feature type="domain" description="Glycoside hydrolase family 2 immunoglobulin-like beta-sandwich" evidence="4">
    <location>
        <begin position="178"/>
        <end position="250"/>
    </location>
</feature>
<keyword evidence="3" id="KW-0326">Glycosidase</keyword>
<dbReference type="PRINTS" id="PR00132">
    <property type="entry name" value="GLHYDRLASE2"/>
</dbReference>
<dbReference type="InterPro" id="IPR032311">
    <property type="entry name" value="DUF4982"/>
</dbReference>
<dbReference type="Pfam" id="PF02836">
    <property type="entry name" value="Glyco_hydro_2_C"/>
    <property type="match status" value="1"/>
</dbReference>
<dbReference type="GO" id="GO:0004553">
    <property type="term" value="F:hydrolase activity, hydrolyzing O-glycosyl compounds"/>
    <property type="evidence" value="ECO:0007669"/>
    <property type="project" value="InterPro"/>
</dbReference>
<feature type="domain" description="Glycoside hydrolase family 2 catalytic" evidence="5">
    <location>
        <begin position="259"/>
        <end position="412"/>
    </location>
</feature>
<evidence type="ECO:0000259" key="7">
    <source>
        <dbReference type="Pfam" id="PF16355"/>
    </source>
</evidence>
<dbReference type="EMBL" id="FMWK01000007">
    <property type="protein sequence ID" value="SCZ79169.1"/>
    <property type="molecule type" value="Genomic_DNA"/>
</dbReference>
<dbReference type="InterPro" id="IPR008979">
    <property type="entry name" value="Galactose-bd-like_sf"/>
</dbReference>
<evidence type="ECO:0000259" key="6">
    <source>
        <dbReference type="Pfam" id="PF02837"/>
    </source>
</evidence>
<name>A0A1G5S0U3_PSEXY</name>
<evidence type="ECO:0000256" key="2">
    <source>
        <dbReference type="ARBA" id="ARBA00022801"/>
    </source>
</evidence>
<dbReference type="InterPro" id="IPR017853">
    <property type="entry name" value="GH"/>
</dbReference>
<accession>A0A1G5S0U3</accession>
<dbReference type="PANTHER" id="PTHR42732">
    <property type="entry name" value="BETA-GALACTOSIDASE"/>
    <property type="match status" value="1"/>
</dbReference>
<dbReference type="Pfam" id="PF00703">
    <property type="entry name" value="Glyco_hydro_2"/>
    <property type="match status" value="1"/>
</dbReference>
<dbReference type="InterPro" id="IPR006101">
    <property type="entry name" value="Glyco_hydro_2"/>
</dbReference>
<evidence type="ECO:0000256" key="3">
    <source>
        <dbReference type="ARBA" id="ARBA00023295"/>
    </source>
</evidence>
<feature type="domain" description="Glycosyl hydrolases family 2 sugar binding" evidence="6">
    <location>
        <begin position="66"/>
        <end position="158"/>
    </location>
</feature>
<dbReference type="SUPFAM" id="SSF51445">
    <property type="entry name" value="(Trans)glycosidases"/>
    <property type="match status" value="1"/>
</dbReference>
<dbReference type="Pfam" id="PF02837">
    <property type="entry name" value="Glyco_hydro_2_N"/>
    <property type="match status" value="1"/>
</dbReference>
<evidence type="ECO:0000259" key="5">
    <source>
        <dbReference type="Pfam" id="PF02836"/>
    </source>
</evidence>
<feature type="domain" description="Glycoside hydrolase family 2" evidence="8">
    <location>
        <begin position="698"/>
        <end position="790"/>
    </location>
</feature>
<dbReference type="InterPro" id="IPR006103">
    <property type="entry name" value="Glyco_hydro_2_cat"/>
</dbReference>
<comment type="similarity">
    <text evidence="1">Belongs to the glycosyl hydrolase 2 family.</text>
</comment>
<dbReference type="Gene3D" id="2.60.40.10">
    <property type="entry name" value="Immunoglobulins"/>
    <property type="match status" value="3"/>
</dbReference>
<organism evidence="9 10">
    <name type="scientific">Pseudobutyrivibrio xylanivorans</name>
    <dbReference type="NCBI Taxonomy" id="185007"/>
    <lineage>
        <taxon>Bacteria</taxon>
        <taxon>Bacillati</taxon>
        <taxon>Bacillota</taxon>
        <taxon>Clostridia</taxon>
        <taxon>Lachnospirales</taxon>
        <taxon>Lachnospiraceae</taxon>
        <taxon>Pseudobutyrivibrio</taxon>
    </lineage>
</organism>
<dbReference type="InterPro" id="IPR036156">
    <property type="entry name" value="Beta-gal/glucu_dom_sf"/>
</dbReference>
<dbReference type="InterPro" id="IPR006102">
    <property type="entry name" value="Ig-like_GH2"/>
</dbReference>
<dbReference type="InterPro" id="IPR051913">
    <property type="entry name" value="GH2_Domain-Containing"/>
</dbReference>
<dbReference type="SUPFAM" id="SSF49303">
    <property type="entry name" value="beta-Galactosidase/glucuronidase domain"/>
    <property type="match status" value="1"/>
</dbReference>
<dbReference type="AlphaFoldDB" id="A0A1G5S0U3"/>
<proteinExistence type="inferred from homology"/>
<dbReference type="Pfam" id="PF18565">
    <property type="entry name" value="Glyco_hydro2_C5"/>
    <property type="match status" value="1"/>
</dbReference>
<dbReference type="InterPro" id="IPR040605">
    <property type="entry name" value="Glyco_hydro2_dom5"/>
</dbReference>
<dbReference type="GO" id="GO:0005975">
    <property type="term" value="P:carbohydrate metabolic process"/>
    <property type="evidence" value="ECO:0007669"/>
    <property type="project" value="InterPro"/>
</dbReference>
<evidence type="ECO:0000259" key="8">
    <source>
        <dbReference type="Pfam" id="PF18565"/>
    </source>
</evidence>
<gene>
    <name evidence="9" type="ORF">SAMN02910350_01647</name>
</gene>
<protein>
    <submittedName>
        <fullName evidence="9">Beta-galactosidase</fullName>
    </submittedName>
</protein>
<evidence type="ECO:0000256" key="1">
    <source>
        <dbReference type="ARBA" id="ARBA00007401"/>
    </source>
</evidence>
<dbReference type="SUPFAM" id="SSF49785">
    <property type="entry name" value="Galactose-binding domain-like"/>
    <property type="match status" value="1"/>
</dbReference>
<evidence type="ECO:0000313" key="10">
    <source>
        <dbReference type="Proteomes" id="UP000199428"/>
    </source>
</evidence>
<keyword evidence="2" id="KW-0378">Hydrolase</keyword>
<dbReference type="Pfam" id="PF16355">
    <property type="entry name" value="DUF4982"/>
    <property type="match status" value="1"/>
</dbReference>
<sequence length="803" mass="90178">MFPGFLGKRRIMIKKCLNDNWLVYETGKRDNAIKVDVPYDAMLLDEKSADSVTGVNLGWIVPKDYTYEKSLFVPIEWKEKVNIIYFESVYHKASVFVNGRKAAFQDYGYSGFYVDVTELLKYGEDNEIRVEAINSDQPNSRWYSGTGIYRPVWLYQLPQEHIKINGIKIDTVAISPARIRVRVSTTGAGNVAVSIPELAVTSVAIADAYGHATLELECKDAILWSPENPKLYDIKVSFGEDEWTERIGIRTIEYNEKVGFAINGKRVILRGACIHHDNGLLGAAAHDFAEYRKVRLMKENGYNAIRSAHNPCSEAMLRACDEMGVLMMDEYVDCWYIHKTKNDYAGKVEENYKTDLKALVDKDYNHPSVIMYSTGNEVAETSQERGIKFTGEMTNYLHSLDNSRPVSCGVNIFFNFLFSMGFGVYSDKKAEAEVRNSSKKKAVGSEFFNNLAGLLGADFMKFGATLYPCDLKTKGAFANMDFAGYNYGINRYKKDLKKYPKRLILGSETFCSDAYKFYEIAKKEPRIIGDFVWAGMDYLGETGVGAMEYSDYAPDFNHGIAWVSAGSGRVDLTGKSLSEADYTMVAFEQKDIAIGVIPVKYAKKKHSPSAWKMTNAMQSWTWHGCVGMDTTVEVYSRDEEIELLLNGKSLGRKKRKDDCRVKFDVKYEPGELMAITYDASGNESHRTSLVTAQSDTILVAEPEQKEISADNGLAYIRLRFCDKDGILNPLAREEIEVEVEGGKLLGLGSGCPFYTKSYLSDTCDTYFGEALAIVKPEERGEIRLKAFVAGKSELSAEAKVNVI</sequence>
<feature type="domain" description="DUF4982" evidence="7">
    <location>
        <begin position="629"/>
        <end position="683"/>
    </location>
</feature>
<dbReference type="Proteomes" id="UP000199428">
    <property type="component" value="Unassembled WGS sequence"/>
</dbReference>
<dbReference type="Gene3D" id="3.20.20.80">
    <property type="entry name" value="Glycosidases"/>
    <property type="match status" value="1"/>
</dbReference>
<reference evidence="9 10" key="1">
    <citation type="submission" date="2016-10" db="EMBL/GenBank/DDBJ databases">
        <authorList>
            <person name="de Groot N.N."/>
        </authorList>
    </citation>
    <scope>NUCLEOTIDE SEQUENCE [LARGE SCALE GENOMIC DNA]</scope>
    <source>
        <strain evidence="9 10">DSM 10317</strain>
    </source>
</reference>
<dbReference type="InterPro" id="IPR006104">
    <property type="entry name" value="Glyco_hydro_2_N"/>
</dbReference>
<dbReference type="InterPro" id="IPR013783">
    <property type="entry name" value="Ig-like_fold"/>
</dbReference>
<evidence type="ECO:0000259" key="4">
    <source>
        <dbReference type="Pfam" id="PF00703"/>
    </source>
</evidence>
<dbReference type="PANTHER" id="PTHR42732:SF1">
    <property type="entry name" value="BETA-MANNOSIDASE"/>
    <property type="match status" value="1"/>
</dbReference>
<dbReference type="Gene3D" id="2.60.120.260">
    <property type="entry name" value="Galactose-binding domain-like"/>
    <property type="match status" value="1"/>
</dbReference>